<proteinExistence type="predicted"/>
<dbReference type="SUPFAM" id="SSF82784">
    <property type="entry name" value="OsmC-like"/>
    <property type="match status" value="1"/>
</dbReference>
<comment type="caution">
    <text evidence="1">The sequence shown here is derived from an EMBL/GenBank/DDBJ whole genome shotgun (WGS) entry which is preliminary data.</text>
</comment>
<dbReference type="EMBL" id="JMQI01000077">
    <property type="protein sequence ID" value="KDN16916.1"/>
    <property type="molecule type" value="Genomic_DNA"/>
</dbReference>
<accession>A0A066TP35</accession>
<evidence type="ECO:0000313" key="1">
    <source>
        <dbReference type="EMBL" id="KDN16916.1"/>
    </source>
</evidence>
<dbReference type="eggNOG" id="COG1764">
    <property type="taxonomic scope" value="Bacteria"/>
</dbReference>
<dbReference type="InterPro" id="IPR019904">
    <property type="entry name" value="Peroxiredoxin_OsmC"/>
</dbReference>
<dbReference type="Proteomes" id="UP000027345">
    <property type="component" value="Unassembled WGS sequence"/>
</dbReference>
<name>A0A066TP35_9PSEU</name>
<dbReference type="PANTHER" id="PTHR42830:SF1">
    <property type="entry name" value="OSMOTICALLY INDUCIBLE FAMILY PROTEIN"/>
    <property type="match status" value="1"/>
</dbReference>
<dbReference type="Gene3D" id="3.30.300.20">
    <property type="match status" value="1"/>
</dbReference>
<dbReference type="AlphaFoldDB" id="A0A066TP35"/>
<dbReference type="OrthoDB" id="9807532at2"/>
<dbReference type="NCBIfam" id="TIGR03562">
    <property type="entry name" value="osmo_induc_OsmC"/>
    <property type="match status" value="1"/>
</dbReference>
<sequence length="144" mass="14466">MPSRDATTHWVGGLNSGKGEVTLDSSNAGTFAVSFPTRAGNPDGQTSPEELIAAAHSSCLAMNLSGVLESHKLTADSIDVSAEVTLGPAAGGGFEISGIAITLRASIPGVTAEQFAEYAETAEKTCPVSKALAGTTITMDAALA</sequence>
<dbReference type="Pfam" id="PF02566">
    <property type="entry name" value="OsmC"/>
    <property type="match status" value="1"/>
</dbReference>
<dbReference type="InterPro" id="IPR036102">
    <property type="entry name" value="OsmC/Ohrsf"/>
</dbReference>
<protein>
    <submittedName>
        <fullName evidence="1">Peroxiredoxin</fullName>
    </submittedName>
</protein>
<dbReference type="GO" id="GO:0006979">
    <property type="term" value="P:response to oxidative stress"/>
    <property type="evidence" value="ECO:0007669"/>
    <property type="project" value="InterPro"/>
</dbReference>
<dbReference type="STRING" id="287986.DV20_38070"/>
<dbReference type="InterPro" id="IPR015946">
    <property type="entry name" value="KH_dom-like_a/b"/>
</dbReference>
<dbReference type="PANTHER" id="PTHR42830">
    <property type="entry name" value="OSMOTICALLY INDUCIBLE FAMILY PROTEIN"/>
    <property type="match status" value="1"/>
</dbReference>
<evidence type="ECO:0000313" key="2">
    <source>
        <dbReference type="Proteomes" id="UP000027345"/>
    </source>
</evidence>
<dbReference type="InterPro" id="IPR052707">
    <property type="entry name" value="OsmC_Ohr_Peroxiredoxin"/>
</dbReference>
<reference evidence="1 2" key="1">
    <citation type="submission" date="2014-05" db="EMBL/GenBank/DDBJ databases">
        <title>Draft genome sequence of Amycolatopsis rifamycinica DSM 46095.</title>
        <authorList>
            <person name="Lal R."/>
            <person name="Saxena A."/>
            <person name="Kumari R."/>
            <person name="Mukherjee U."/>
            <person name="Singh P."/>
            <person name="Sangwan N."/>
            <person name="Mahato N.K."/>
        </authorList>
    </citation>
    <scope>NUCLEOTIDE SEQUENCE [LARGE SCALE GENOMIC DNA]</scope>
    <source>
        <strain evidence="1 2">DSM 46095</strain>
    </source>
</reference>
<gene>
    <name evidence="1" type="ORF">DV20_38070</name>
</gene>
<keyword evidence="2" id="KW-1185">Reference proteome</keyword>
<dbReference type="GO" id="GO:0004601">
    <property type="term" value="F:peroxidase activity"/>
    <property type="evidence" value="ECO:0007669"/>
    <property type="project" value="InterPro"/>
</dbReference>
<organism evidence="1 2">
    <name type="scientific">Amycolatopsis rifamycinica</name>
    <dbReference type="NCBI Taxonomy" id="287986"/>
    <lineage>
        <taxon>Bacteria</taxon>
        <taxon>Bacillati</taxon>
        <taxon>Actinomycetota</taxon>
        <taxon>Actinomycetes</taxon>
        <taxon>Pseudonocardiales</taxon>
        <taxon>Pseudonocardiaceae</taxon>
        <taxon>Amycolatopsis</taxon>
    </lineage>
</organism>
<dbReference type="InterPro" id="IPR003718">
    <property type="entry name" value="OsmC/Ohr_fam"/>
</dbReference>
<dbReference type="RefSeq" id="WP_043788152.1">
    <property type="nucleotide sequence ID" value="NZ_JMQI01000077.1"/>
</dbReference>